<dbReference type="OrthoDB" id="5086500at2759"/>
<organism evidence="1 2">
    <name type="scientific">Gibberella nygamai</name>
    <name type="common">Bean root rot disease fungus</name>
    <name type="synonym">Fusarium nygamai</name>
    <dbReference type="NCBI Taxonomy" id="42673"/>
    <lineage>
        <taxon>Eukaryota</taxon>
        <taxon>Fungi</taxon>
        <taxon>Dikarya</taxon>
        <taxon>Ascomycota</taxon>
        <taxon>Pezizomycotina</taxon>
        <taxon>Sordariomycetes</taxon>
        <taxon>Hypocreomycetidae</taxon>
        <taxon>Hypocreales</taxon>
        <taxon>Nectriaceae</taxon>
        <taxon>Fusarium</taxon>
        <taxon>Fusarium fujikuroi species complex</taxon>
    </lineage>
</organism>
<sequence>MAQGLHVIFDSSHDGSPPRDDEIDVISVPGLNFTGSSDHARETWTVGEKLWLKDFLPSSLQKPARVMLFEYNSSPVLGAATIKIDDHAKNLLQWLILRRKASSSSPTFLQRDPISLT</sequence>
<proteinExistence type="predicted"/>
<comment type="caution">
    <text evidence="1">The sequence shown here is derived from an EMBL/GenBank/DDBJ whole genome shotgun (WGS) entry which is preliminary data.</text>
</comment>
<evidence type="ECO:0000313" key="1">
    <source>
        <dbReference type="EMBL" id="PNP73508.1"/>
    </source>
</evidence>
<keyword evidence="2" id="KW-1185">Reference proteome</keyword>
<dbReference type="EMBL" id="MTQA01000269">
    <property type="protein sequence ID" value="PNP73508.1"/>
    <property type="molecule type" value="Genomic_DNA"/>
</dbReference>
<accession>A0A2K0VU01</accession>
<dbReference type="AlphaFoldDB" id="A0A2K0VU01"/>
<evidence type="ECO:0000313" key="2">
    <source>
        <dbReference type="Proteomes" id="UP000236664"/>
    </source>
</evidence>
<name>A0A2K0VU01_GIBNY</name>
<reference evidence="1 2" key="1">
    <citation type="submission" date="2017-06" db="EMBL/GenBank/DDBJ databases">
        <title>Genome of Fusarium nygamai isolate CS10214.</title>
        <authorList>
            <person name="Gardiner D.M."/>
            <person name="Obanor F."/>
            <person name="Kazan K."/>
        </authorList>
    </citation>
    <scope>NUCLEOTIDE SEQUENCE [LARGE SCALE GENOMIC DNA]</scope>
    <source>
        <strain evidence="1 2">CS10214</strain>
    </source>
</reference>
<protein>
    <submittedName>
        <fullName evidence="1">Uncharacterized protein</fullName>
    </submittedName>
</protein>
<dbReference type="Proteomes" id="UP000236664">
    <property type="component" value="Unassembled WGS sequence"/>
</dbReference>
<gene>
    <name evidence="1" type="ORF">FNYG_13158</name>
</gene>